<keyword evidence="1" id="KW-0812">Transmembrane</keyword>
<organism evidence="2 3">
    <name type="scientific">Shewanella gelidii</name>
    <dbReference type="NCBI Taxonomy" id="1642821"/>
    <lineage>
        <taxon>Bacteria</taxon>
        <taxon>Pseudomonadati</taxon>
        <taxon>Pseudomonadota</taxon>
        <taxon>Gammaproteobacteria</taxon>
        <taxon>Alteromonadales</taxon>
        <taxon>Shewanellaceae</taxon>
        <taxon>Shewanella</taxon>
    </lineage>
</organism>
<dbReference type="RefSeq" id="WP_188919486.1">
    <property type="nucleotide sequence ID" value="NZ_BMPZ01000003.1"/>
</dbReference>
<reference evidence="2" key="2">
    <citation type="submission" date="2020-09" db="EMBL/GenBank/DDBJ databases">
        <authorList>
            <person name="Sun Q."/>
            <person name="Ohkuma M."/>
        </authorList>
    </citation>
    <scope>NUCLEOTIDE SEQUENCE</scope>
    <source>
        <strain evidence="2">JCM 30804</strain>
    </source>
</reference>
<proteinExistence type="predicted"/>
<accession>A0A917JP21</accession>
<keyword evidence="3" id="KW-1185">Reference proteome</keyword>
<dbReference type="Proteomes" id="UP000613743">
    <property type="component" value="Unassembled WGS sequence"/>
</dbReference>
<comment type="caution">
    <text evidence="2">The sequence shown here is derived from an EMBL/GenBank/DDBJ whole genome shotgun (WGS) entry which is preliminary data.</text>
</comment>
<dbReference type="EMBL" id="BMPZ01000003">
    <property type="protein sequence ID" value="GGI78666.1"/>
    <property type="molecule type" value="Genomic_DNA"/>
</dbReference>
<protein>
    <recommendedName>
        <fullName evidence="4">Peptidase</fullName>
    </recommendedName>
</protein>
<keyword evidence="1" id="KW-0472">Membrane</keyword>
<dbReference type="PANTHER" id="PTHR40115">
    <property type="entry name" value="INNER MEMBRANE PROTEIN WITH PEPSY TM HELIX"/>
    <property type="match status" value="1"/>
</dbReference>
<dbReference type="PANTHER" id="PTHR40115:SF1">
    <property type="entry name" value="INNER MEMBRANE PROTEIN WITH PEPSY TM HELIX"/>
    <property type="match status" value="1"/>
</dbReference>
<sequence length="199" mass="23230">MTKRNRINWFRINRGLHRDIGYFCIGMTIVFAISGIALNHIHDWNSNYKIDKHIYPLKVDGEIVRLLSHPAVTDFDHQLSQLMLQTTKSVSPLKATYWENEWQFKAFLNDGSTITLMTDARQLVYEHVSPRVVLKAFNFLHLNEGRNAWVYFSDLYASLLLFLAISALFMVKGRHSPWRRKSLYVVAGILVPLFFILMI</sequence>
<evidence type="ECO:0000313" key="2">
    <source>
        <dbReference type="EMBL" id="GGI78666.1"/>
    </source>
</evidence>
<name>A0A917JP21_9GAMM</name>
<evidence type="ECO:0000256" key="1">
    <source>
        <dbReference type="SAM" id="Phobius"/>
    </source>
</evidence>
<evidence type="ECO:0000313" key="3">
    <source>
        <dbReference type="Proteomes" id="UP000613743"/>
    </source>
</evidence>
<dbReference type="AlphaFoldDB" id="A0A917JP21"/>
<feature type="transmembrane region" description="Helical" evidence="1">
    <location>
        <begin position="20"/>
        <end position="41"/>
    </location>
</feature>
<dbReference type="Pfam" id="PF16357">
    <property type="entry name" value="PepSY_TM_like_2"/>
    <property type="match status" value="1"/>
</dbReference>
<feature type="transmembrane region" description="Helical" evidence="1">
    <location>
        <begin position="148"/>
        <end position="170"/>
    </location>
</feature>
<feature type="transmembrane region" description="Helical" evidence="1">
    <location>
        <begin position="182"/>
        <end position="198"/>
    </location>
</feature>
<evidence type="ECO:0008006" key="4">
    <source>
        <dbReference type="Google" id="ProtNLM"/>
    </source>
</evidence>
<dbReference type="InterPro" id="IPR032307">
    <property type="entry name" value="PepSY_TM-like_2"/>
</dbReference>
<gene>
    <name evidence="2" type="ORF">GCM10009332_15090</name>
</gene>
<keyword evidence="1" id="KW-1133">Transmembrane helix</keyword>
<reference evidence="2" key="1">
    <citation type="journal article" date="2014" name="Int. J. Syst. Evol. Microbiol.">
        <title>Complete genome sequence of Corynebacterium casei LMG S-19264T (=DSM 44701T), isolated from a smear-ripened cheese.</title>
        <authorList>
            <consortium name="US DOE Joint Genome Institute (JGI-PGF)"/>
            <person name="Walter F."/>
            <person name="Albersmeier A."/>
            <person name="Kalinowski J."/>
            <person name="Ruckert C."/>
        </authorList>
    </citation>
    <scope>NUCLEOTIDE SEQUENCE</scope>
    <source>
        <strain evidence="2">JCM 30804</strain>
    </source>
</reference>